<evidence type="ECO:0000256" key="7">
    <source>
        <dbReference type="ARBA" id="ARBA00022723"/>
    </source>
</evidence>
<evidence type="ECO:0000256" key="9">
    <source>
        <dbReference type="ARBA" id="ARBA00023315"/>
    </source>
</evidence>
<proteinExistence type="inferred from homology"/>
<evidence type="ECO:0000256" key="14">
    <source>
        <dbReference type="ARBA" id="ARBA00060713"/>
    </source>
</evidence>
<evidence type="ECO:0000256" key="4">
    <source>
        <dbReference type="ARBA" id="ARBA00013209"/>
    </source>
</evidence>
<protein>
    <recommendedName>
        <fullName evidence="15">Spermidine N(1)-acetyltransferase</fullName>
        <ecNumber evidence="4">2.3.1.57</ecNumber>
    </recommendedName>
    <alternativeName>
        <fullName evidence="16">Spermidine/spermine N(1)-acetyltransferase</fullName>
    </alternativeName>
</protein>
<keyword evidence="5" id="KW-0963">Cytoplasm</keyword>
<organism evidence="18">
    <name type="scientific">Herbaspirillum huttiense subsp. nephrolepidis</name>
    <dbReference type="NCBI Taxonomy" id="3075126"/>
    <lineage>
        <taxon>Bacteria</taxon>
        <taxon>Pseudomonadati</taxon>
        <taxon>Pseudomonadota</taxon>
        <taxon>Betaproteobacteria</taxon>
        <taxon>Burkholderiales</taxon>
        <taxon>Oxalobacteraceae</taxon>
        <taxon>Herbaspirillum</taxon>
    </lineage>
</organism>
<evidence type="ECO:0000256" key="3">
    <source>
        <dbReference type="ARBA" id="ARBA00008694"/>
    </source>
</evidence>
<evidence type="ECO:0000256" key="1">
    <source>
        <dbReference type="ARBA" id="ARBA00004496"/>
    </source>
</evidence>
<dbReference type="GO" id="GO:0046872">
    <property type="term" value="F:metal ion binding"/>
    <property type="evidence" value="ECO:0007669"/>
    <property type="project" value="UniProtKB-KW"/>
</dbReference>
<evidence type="ECO:0000256" key="12">
    <source>
        <dbReference type="ARBA" id="ARBA00052273"/>
    </source>
</evidence>
<keyword evidence="6 18" id="KW-0808">Transferase</keyword>
<dbReference type="Pfam" id="PF13302">
    <property type="entry name" value="Acetyltransf_3"/>
    <property type="match status" value="1"/>
</dbReference>
<evidence type="ECO:0000256" key="6">
    <source>
        <dbReference type="ARBA" id="ARBA00022679"/>
    </source>
</evidence>
<accession>A0AAE4K380</accession>
<dbReference type="SUPFAM" id="SSF55729">
    <property type="entry name" value="Acyl-CoA N-acyltransferases (Nat)"/>
    <property type="match status" value="1"/>
</dbReference>
<dbReference type="GO" id="GO:0005737">
    <property type="term" value="C:cytoplasm"/>
    <property type="evidence" value="ECO:0007669"/>
    <property type="project" value="UniProtKB-SubCell"/>
</dbReference>
<comment type="catalytic activity">
    <reaction evidence="11">
        <text>spermidine + acetyl-CoA = N(8)-acetylspermidine + CoA + H(+)</text>
        <dbReference type="Rhea" id="RHEA:28270"/>
        <dbReference type="ChEBI" id="CHEBI:15378"/>
        <dbReference type="ChEBI" id="CHEBI:57287"/>
        <dbReference type="ChEBI" id="CHEBI:57288"/>
        <dbReference type="ChEBI" id="CHEBI:57834"/>
        <dbReference type="ChEBI" id="CHEBI:58535"/>
        <dbReference type="EC" id="2.3.1.57"/>
    </reaction>
</comment>
<keyword evidence="7" id="KW-0479">Metal-binding</keyword>
<dbReference type="RefSeq" id="WP_259433676.1">
    <property type="nucleotide sequence ID" value="NZ_JAVLSM010000004.1"/>
</dbReference>
<evidence type="ECO:0000256" key="11">
    <source>
        <dbReference type="ARBA" id="ARBA00052230"/>
    </source>
</evidence>
<dbReference type="PANTHER" id="PTHR43415">
    <property type="entry name" value="SPERMIDINE N(1)-ACETYLTRANSFERASE"/>
    <property type="match status" value="1"/>
</dbReference>
<evidence type="ECO:0000259" key="17">
    <source>
        <dbReference type="PROSITE" id="PS51186"/>
    </source>
</evidence>
<dbReference type="EMBL" id="JAVRAA010000003">
    <property type="protein sequence ID" value="MDT0336597.1"/>
    <property type="molecule type" value="Genomic_DNA"/>
</dbReference>
<evidence type="ECO:0000313" key="18">
    <source>
        <dbReference type="EMBL" id="MDT0336597.1"/>
    </source>
</evidence>
<evidence type="ECO:0000256" key="15">
    <source>
        <dbReference type="ARBA" id="ARBA00073647"/>
    </source>
</evidence>
<comment type="pathway">
    <text evidence="2">Amine and polyamine degradation; spermine degradation.</text>
</comment>
<comment type="catalytic activity">
    <reaction evidence="12">
        <text>an alkane-alpha,omega-diamine + acetyl-CoA = an N-acetylalkane-alpha,omega-diamine + CoA + H(+)</text>
        <dbReference type="Rhea" id="RHEA:11116"/>
        <dbReference type="Rhea" id="RHEA-COMP:9766"/>
        <dbReference type="Rhea" id="RHEA-COMP:9767"/>
        <dbReference type="ChEBI" id="CHEBI:15378"/>
        <dbReference type="ChEBI" id="CHEBI:57287"/>
        <dbReference type="ChEBI" id="CHEBI:57288"/>
        <dbReference type="ChEBI" id="CHEBI:70977"/>
        <dbReference type="ChEBI" id="CHEBI:70988"/>
        <dbReference type="EC" id="2.3.1.57"/>
    </reaction>
</comment>
<feature type="domain" description="N-acetyltransferase" evidence="17">
    <location>
        <begin position="11"/>
        <end position="171"/>
    </location>
</feature>
<keyword evidence="9 18" id="KW-0012">Acyltransferase</keyword>
<comment type="catalytic activity">
    <reaction evidence="13">
        <text>spermidine + acetyl-CoA = N(1)-acetylspermidine + CoA + H(+)</text>
        <dbReference type="Rhea" id="RHEA:28150"/>
        <dbReference type="ChEBI" id="CHEBI:15378"/>
        <dbReference type="ChEBI" id="CHEBI:57287"/>
        <dbReference type="ChEBI" id="CHEBI:57288"/>
        <dbReference type="ChEBI" id="CHEBI:57834"/>
        <dbReference type="ChEBI" id="CHEBI:58324"/>
        <dbReference type="EC" id="2.3.1.57"/>
    </reaction>
</comment>
<dbReference type="PROSITE" id="PS51186">
    <property type="entry name" value="GNAT"/>
    <property type="match status" value="1"/>
</dbReference>
<dbReference type="GO" id="GO:0004145">
    <property type="term" value="F:diamine N-acetyltransferase activity"/>
    <property type="evidence" value="ECO:0007669"/>
    <property type="project" value="UniProtKB-EC"/>
</dbReference>
<evidence type="ECO:0000256" key="2">
    <source>
        <dbReference type="ARBA" id="ARBA00004723"/>
    </source>
</evidence>
<dbReference type="NCBIfam" id="NF011709">
    <property type="entry name" value="PRK15130.1"/>
    <property type="match status" value="1"/>
</dbReference>
<evidence type="ECO:0000256" key="10">
    <source>
        <dbReference type="ARBA" id="ARBA00050555"/>
    </source>
</evidence>
<comment type="catalytic activity">
    <reaction evidence="10">
        <text>spermine + acetyl-CoA = N(1)-acetylspermine + CoA + H(+)</text>
        <dbReference type="Rhea" id="RHEA:33099"/>
        <dbReference type="ChEBI" id="CHEBI:15378"/>
        <dbReference type="ChEBI" id="CHEBI:45725"/>
        <dbReference type="ChEBI" id="CHEBI:57287"/>
        <dbReference type="ChEBI" id="CHEBI:57288"/>
        <dbReference type="ChEBI" id="CHEBI:58101"/>
        <dbReference type="EC" id="2.3.1.57"/>
    </reaction>
</comment>
<comment type="subcellular location">
    <subcellularLocation>
        <location evidence="1">Cytoplasm</location>
    </subcellularLocation>
</comment>
<keyword evidence="8" id="KW-0460">Magnesium</keyword>
<comment type="similarity">
    <text evidence="3">Belongs to the acetyltransferase family.</text>
</comment>
<dbReference type="PANTHER" id="PTHR43415:SF6">
    <property type="entry name" value="SPERMIDINE N(1)-ACETYLTRANSFERASE"/>
    <property type="match status" value="1"/>
</dbReference>
<sequence>MQKSHDLTRTVRLRPLEREDLRFVHHLNNNATVMRYWFEEPYETFAELSALFEAHIHEQNERRFIVDADGDSSGLVELVEINTVHRSAEFQIIIAPASQGRGLAVEATRLALDYGFSVLNLHKIYLIVDRENEKAVHVYAKAGFRQEGVLKEEFFMNGQYRDVIRMGIFQRDHLARMQAEPAQEHAAPATVETAVH</sequence>
<dbReference type="EC" id="2.3.1.57" evidence="4"/>
<comment type="pathway">
    <text evidence="14">Amine and polyamine degradation; spermidine degradation.</text>
</comment>
<dbReference type="InterPro" id="IPR000182">
    <property type="entry name" value="GNAT_dom"/>
</dbReference>
<evidence type="ECO:0000256" key="16">
    <source>
        <dbReference type="ARBA" id="ARBA00079997"/>
    </source>
</evidence>
<dbReference type="Gene3D" id="3.40.630.30">
    <property type="match status" value="1"/>
</dbReference>
<comment type="caution">
    <text evidence="18">The sequence shown here is derived from an EMBL/GenBank/DDBJ whole genome shotgun (WGS) entry which is preliminary data.</text>
</comment>
<name>A0AAE4K380_9BURK</name>
<evidence type="ECO:0000256" key="8">
    <source>
        <dbReference type="ARBA" id="ARBA00022842"/>
    </source>
</evidence>
<gene>
    <name evidence="18" type="primary">speG</name>
    <name evidence="18" type="ORF">RJN63_07160</name>
</gene>
<dbReference type="FunFam" id="3.40.630.30:FF:000007">
    <property type="entry name" value="Spermidine N(1)-acetyltransferase"/>
    <property type="match status" value="1"/>
</dbReference>
<dbReference type="InterPro" id="IPR016181">
    <property type="entry name" value="Acyl_CoA_acyltransferase"/>
</dbReference>
<reference evidence="18" key="1">
    <citation type="submission" date="2023-02" db="EMBL/GenBank/DDBJ databases">
        <title>Description of Herbaspirillum huttiense subsp. nephrolepsisexaltata and Herbaspirillum huttiense subsp. lycopersicon.</title>
        <authorList>
            <person name="Poudel M."/>
            <person name="Sharma A."/>
            <person name="Goss E."/>
            <person name="Tapia J.H."/>
            <person name="Harmon C.M."/>
            <person name="Jones J.B."/>
        </authorList>
    </citation>
    <scope>NUCLEOTIDE SEQUENCE</scope>
    <source>
        <strain evidence="18">NC40101</strain>
    </source>
</reference>
<evidence type="ECO:0000256" key="13">
    <source>
        <dbReference type="ARBA" id="ARBA00052368"/>
    </source>
</evidence>
<evidence type="ECO:0000256" key="5">
    <source>
        <dbReference type="ARBA" id="ARBA00022490"/>
    </source>
</evidence>
<dbReference type="AlphaFoldDB" id="A0AAE4K380"/>